<dbReference type="GO" id="GO:0003682">
    <property type="term" value="F:chromatin binding"/>
    <property type="evidence" value="ECO:0007669"/>
    <property type="project" value="TreeGrafter"/>
</dbReference>
<feature type="compositionally biased region" description="Low complexity" evidence="4">
    <location>
        <begin position="100"/>
        <end position="116"/>
    </location>
</feature>
<proteinExistence type="inferred from homology"/>
<organism evidence="5 6">
    <name type="scientific">Labeo rohita</name>
    <name type="common">Indian major carp</name>
    <name type="synonym">Cyprinus rohita</name>
    <dbReference type="NCBI Taxonomy" id="84645"/>
    <lineage>
        <taxon>Eukaryota</taxon>
        <taxon>Metazoa</taxon>
        <taxon>Chordata</taxon>
        <taxon>Craniata</taxon>
        <taxon>Vertebrata</taxon>
        <taxon>Euteleostomi</taxon>
        <taxon>Actinopterygii</taxon>
        <taxon>Neopterygii</taxon>
        <taxon>Teleostei</taxon>
        <taxon>Ostariophysi</taxon>
        <taxon>Cypriniformes</taxon>
        <taxon>Cyprinidae</taxon>
        <taxon>Labeoninae</taxon>
        <taxon>Labeonini</taxon>
        <taxon>Labeo</taxon>
    </lineage>
</organism>
<feature type="region of interest" description="Disordered" evidence="4">
    <location>
        <begin position="1"/>
        <end position="141"/>
    </location>
</feature>
<dbReference type="GO" id="GO:0042393">
    <property type="term" value="F:histone binding"/>
    <property type="evidence" value="ECO:0007669"/>
    <property type="project" value="TreeGrafter"/>
</dbReference>
<dbReference type="Proteomes" id="UP000290572">
    <property type="component" value="Unassembled WGS sequence"/>
</dbReference>
<dbReference type="GO" id="GO:0005524">
    <property type="term" value="F:ATP binding"/>
    <property type="evidence" value="ECO:0007669"/>
    <property type="project" value="UniProtKB-KW"/>
</dbReference>
<protein>
    <submittedName>
        <fullName evidence="5">ATPase family AAA domain-containing 2B-like protein</fullName>
    </submittedName>
</protein>
<dbReference type="GO" id="GO:0005634">
    <property type="term" value="C:nucleus"/>
    <property type="evidence" value="ECO:0007669"/>
    <property type="project" value="TreeGrafter"/>
</dbReference>
<feature type="compositionally biased region" description="Basic and acidic residues" evidence="4">
    <location>
        <begin position="76"/>
        <end position="90"/>
    </location>
</feature>
<evidence type="ECO:0000256" key="1">
    <source>
        <dbReference type="ARBA" id="ARBA00006914"/>
    </source>
</evidence>
<dbReference type="PANTHER" id="PTHR23069:SF5">
    <property type="entry name" value="ATPASE FAMILY AAA DOMAIN-CONTAINING PROTEIN 2B"/>
    <property type="match status" value="1"/>
</dbReference>
<keyword evidence="2" id="KW-0547">Nucleotide-binding</keyword>
<sequence>MELPPNKQPLQANGHVLSTEEENSSEPTATQDPQGEEEPVKAPPEEASSSKEATMAPAPQECVNGNESMDSVYSEALDKETEVDSIKKDTLEEEQEQHSAPECNAEENATAAEGMASDGDHETEGSSKGKKSNESAVGLEEAVELPPPPALVVDHQRLKALLENVVVKSEGFSVDHLERVYSVLSQCIYQHRRDYDKTHLIEAMERQVEHFETFL</sequence>
<dbReference type="EMBL" id="QBIY01012564">
    <property type="protein sequence ID" value="RXN23273.1"/>
    <property type="molecule type" value="Genomic_DNA"/>
</dbReference>
<reference evidence="5 6" key="1">
    <citation type="submission" date="2018-03" db="EMBL/GenBank/DDBJ databases">
        <title>Draft genome sequence of Rohu Carp (Labeo rohita).</title>
        <authorList>
            <person name="Das P."/>
            <person name="Kushwaha B."/>
            <person name="Joshi C.G."/>
            <person name="Kumar D."/>
            <person name="Nagpure N.S."/>
            <person name="Sahoo L."/>
            <person name="Das S.P."/>
            <person name="Bit A."/>
            <person name="Patnaik S."/>
            <person name="Meher P.K."/>
            <person name="Jayasankar P."/>
            <person name="Koringa P.G."/>
            <person name="Patel N.V."/>
            <person name="Hinsu A.T."/>
            <person name="Kumar R."/>
            <person name="Pandey M."/>
            <person name="Agarwal S."/>
            <person name="Srivastava S."/>
            <person name="Singh M."/>
            <person name="Iquebal M.A."/>
            <person name="Jaiswal S."/>
            <person name="Angadi U.B."/>
            <person name="Kumar N."/>
            <person name="Raza M."/>
            <person name="Shah T.M."/>
            <person name="Rai A."/>
            <person name="Jena J.K."/>
        </authorList>
    </citation>
    <scope>NUCLEOTIDE SEQUENCE [LARGE SCALE GENOMIC DNA]</scope>
    <source>
        <strain evidence="5">DASCIFA01</strain>
        <tissue evidence="5">Testis</tissue>
    </source>
</reference>
<comment type="caution">
    <text evidence="5">The sequence shown here is derived from an EMBL/GenBank/DDBJ whole genome shotgun (WGS) entry which is preliminary data.</text>
</comment>
<keyword evidence="3" id="KW-0067">ATP-binding</keyword>
<gene>
    <name evidence="5" type="ORF">ROHU_023088</name>
</gene>
<accession>A0A498MTX7</accession>
<evidence type="ECO:0000313" key="5">
    <source>
        <dbReference type="EMBL" id="RXN23273.1"/>
    </source>
</evidence>
<dbReference type="STRING" id="84645.A0A498MTX7"/>
<evidence type="ECO:0000313" key="6">
    <source>
        <dbReference type="Proteomes" id="UP000290572"/>
    </source>
</evidence>
<dbReference type="GO" id="GO:0016887">
    <property type="term" value="F:ATP hydrolysis activity"/>
    <property type="evidence" value="ECO:0007669"/>
    <property type="project" value="TreeGrafter"/>
</dbReference>
<evidence type="ECO:0000256" key="2">
    <source>
        <dbReference type="ARBA" id="ARBA00022741"/>
    </source>
</evidence>
<dbReference type="InterPro" id="IPR045199">
    <property type="entry name" value="ATAD2-like"/>
</dbReference>
<dbReference type="GO" id="GO:0006337">
    <property type="term" value="P:nucleosome disassembly"/>
    <property type="evidence" value="ECO:0007669"/>
    <property type="project" value="TreeGrafter"/>
</dbReference>
<keyword evidence="6" id="KW-1185">Reference proteome</keyword>
<dbReference type="AlphaFoldDB" id="A0A498MTX7"/>
<evidence type="ECO:0000256" key="4">
    <source>
        <dbReference type="SAM" id="MobiDB-lite"/>
    </source>
</evidence>
<name>A0A498MTX7_LABRO</name>
<evidence type="ECO:0000256" key="3">
    <source>
        <dbReference type="ARBA" id="ARBA00022840"/>
    </source>
</evidence>
<dbReference type="GO" id="GO:0006334">
    <property type="term" value="P:nucleosome assembly"/>
    <property type="evidence" value="ECO:0007669"/>
    <property type="project" value="TreeGrafter"/>
</dbReference>
<comment type="similarity">
    <text evidence="1">Belongs to the AAA ATPase family.</text>
</comment>
<dbReference type="GO" id="GO:0045815">
    <property type="term" value="P:transcription initiation-coupled chromatin remodeling"/>
    <property type="evidence" value="ECO:0007669"/>
    <property type="project" value="TreeGrafter"/>
</dbReference>
<feature type="compositionally biased region" description="Basic and acidic residues" evidence="4">
    <location>
        <begin position="118"/>
        <end position="133"/>
    </location>
</feature>
<dbReference type="PANTHER" id="PTHR23069">
    <property type="entry name" value="AAA DOMAIN-CONTAINING"/>
    <property type="match status" value="1"/>
</dbReference>